<sequence>MASSLASTSTKKVRSKSGYHTIGVSPAHPSGGRTLLPPSDHSATSHLSLSGRVMDSNRQNS</sequence>
<keyword evidence="3" id="KW-1185">Reference proteome</keyword>
<proteinExistence type="predicted"/>
<feature type="region of interest" description="Disordered" evidence="1">
    <location>
        <begin position="1"/>
        <end position="61"/>
    </location>
</feature>
<dbReference type="Proteomes" id="UP000054721">
    <property type="component" value="Unassembled WGS sequence"/>
</dbReference>
<evidence type="ECO:0000313" key="2">
    <source>
        <dbReference type="EMBL" id="KRZ49703.1"/>
    </source>
</evidence>
<evidence type="ECO:0000256" key="1">
    <source>
        <dbReference type="SAM" id="MobiDB-lite"/>
    </source>
</evidence>
<comment type="caution">
    <text evidence="2">The sequence shown here is derived from an EMBL/GenBank/DDBJ whole genome shotgun (WGS) entry which is preliminary data.</text>
</comment>
<dbReference type="EMBL" id="JYDW01000299">
    <property type="protein sequence ID" value="KRZ49703.1"/>
    <property type="molecule type" value="Genomic_DNA"/>
</dbReference>
<feature type="compositionally biased region" description="Polar residues" evidence="1">
    <location>
        <begin position="1"/>
        <end position="10"/>
    </location>
</feature>
<gene>
    <name evidence="2" type="ORF">T02_318</name>
</gene>
<accession>A0A0V1KRN2</accession>
<name>A0A0V1KRN2_9BILA</name>
<evidence type="ECO:0000313" key="3">
    <source>
        <dbReference type="Proteomes" id="UP000054721"/>
    </source>
</evidence>
<reference evidence="2 3" key="1">
    <citation type="submission" date="2015-05" db="EMBL/GenBank/DDBJ databases">
        <title>Evolution of Trichinella species and genotypes.</title>
        <authorList>
            <person name="Korhonen P.K."/>
            <person name="Edoardo P."/>
            <person name="Giuseppe L.R."/>
            <person name="Gasser R.B."/>
        </authorList>
    </citation>
    <scope>NUCLEOTIDE SEQUENCE [LARGE SCALE GENOMIC DNA]</scope>
    <source>
        <strain evidence="2">ISS10</strain>
    </source>
</reference>
<organism evidence="2 3">
    <name type="scientific">Trichinella nativa</name>
    <dbReference type="NCBI Taxonomy" id="6335"/>
    <lineage>
        <taxon>Eukaryota</taxon>
        <taxon>Metazoa</taxon>
        <taxon>Ecdysozoa</taxon>
        <taxon>Nematoda</taxon>
        <taxon>Enoplea</taxon>
        <taxon>Dorylaimia</taxon>
        <taxon>Trichinellida</taxon>
        <taxon>Trichinellidae</taxon>
        <taxon>Trichinella</taxon>
    </lineage>
</organism>
<dbReference type="AlphaFoldDB" id="A0A0V1KRN2"/>
<protein>
    <submittedName>
        <fullName evidence="2">Uncharacterized protein</fullName>
    </submittedName>
</protein>